<organism evidence="1 3">
    <name type="scientific">Punica granatum</name>
    <name type="common">Pomegranate</name>
    <dbReference type="NCBI Taxonomy" id="22663"/>
    <lineage>
        <taxon>Eukaryota</taxon>
        <taxon>Viridiplantae</taxon>
        <taxon>Streptophyta</taxon>
        <taxon>Embryophyta</taxon>
        <taxon>Tracheophyta</taxon>
        <taxon>Spermatophyta</taxon>
        <taxon>Magnoliopsida</taxon>
        <taxon>eudicotyledons</taxon>
        <taxon>Gunneridae</taxon>
        <taxon>Pentapetalae</taxon>
        <taxon>rosids</taxon>
        <taxon>malvids</taxon>
        <taxon>Myrtales</taxon>
        <taxon>Lythraceae</taxon>
        <taxon>Punica</taxon>
    </lineage>
</organism>
<dbReference type="EMBL" id="PGOL01000189">
    <property type="protein sequence ID" value="PKI74988.1"/>
    <property type="molecule type" value="Genomic_DNA"/>
</dbReference>
<accession>A0A218XIN2</accession>
<dbReference type="AlphaFoldDB" id="A0A218XIN2"/>
<dbReference type="EMBL" id="MTKT01001287">
    <property type="protein sequence ID" value="OWM84797.1"/>
    <property type="molecule type" value="Genomic_DNA"/>
</dbReference>
<dbReference type="OrthoDB" id="650808at2759"/>
<reference evidence="2 4" key="3">
    <citation type="submission" date="2017-11" db="EMBL/GenBank/DDBJ databases">
        <title>De-novo sequencing of pomegranate (Punica granatum L.) genome.</title>
        <authorList>
            <person name="Akparov Z."/>
            <person name="Amiraslanov A."/>
            <person name="Hajiyeva S."/>
            <person name="Abbasov M."/>
            <person name="Kaur K."/>
            <person name="Hamwieh A."/>
            <person name="Solovyev V."/>
            <person name="Salamov A."/>
            <person name="Braich B."/>
            <person name="Kosarev P."/>
            <person name="Mahmoud A."/>
            <person name="Hajiyev E."/>
            <person name="Babayeva S."/>
            <person name="Izzatullayeva V."/>
            <person name="Mammadov A."/>
            <person name="Mammadov A."/>
            <person name="Sharifova S."/>
            <person name="Ojaghi J."/>
            <person name="Eynullazada K."/>
            <person name="Bayramov B."/>
            <person name="Abdulazimova A."/>
            <person name="Shahmuradov I."/>
        </authorList>
    </citation>
    <scope>NUCLEOTIDE SEQUENCE [LARGE SCALE GENOMIC DNA]</scope>
    <source>
        <strain evidence="2">AG2017</strain>
        <strain evidence="4">cv. AG2017</strain>
        <tissue evidence="2">Leaf</tissue>
    </source>
</reference>
<evidence type="ECO:0000313" key="3">
    <source>
        <dbReference type="Proteomes" id="UP000197138"/>
    </source>
</evidence>
<dbReference type="Proteomes" id="UP000197138">
    <property type="component" value="Unassembled WGS sequence"/>
</dbReference>
<dbReference type="GeneID" id="116203699"/>
<evidence type="ECO:0000313" key="1">
    <source>
        <dbReference type="EMBL" id="OWM84797.1"/>
    </source>
</evidence>
<evidence type="ECO:0000313" key="4">
    <source>
        <dbReference type="Proteomes" id="UP000233551"/>
    </source>
</evidence>
<evidence type="ECO:0000313" key="2">
    <source>
        <dbReference type="EMBL" id="PKI74988.1"/>
    </source>
</evidence>
<reference evidence="3" key="1">
    <citation type="journal article" date="2017" name="Plant J.">
        <title>The pomegranate (Punica granatum L.) genome and the genomics of punicalagin biosynthesis.</title>
        <authorList>
            <person name="Qin G."/>
            <person name="Xu C."/>
            <person name="Ming R."/>
            <person name="Tang H."/>
            <person name="Guyot R."/>
            <person name="Kramer E.M."/>
            <person name="Hu Y."/>
            <person name="Yi X."/>
            <person name="Qi Y."/>
            <person name="Xu X."/>
            <person name="Gao Z."/>
            <person name="Pan H."/>
            <person name="Jian J."/>
            <person name="Tian Y."/>
            <person name="Yue Z."/>
            <person name="Xu Y."/>
        </authorList>
    </citation>
    <scope>NUCLEOTIDE SEQUENCE [LARGE SCALE GENOMIC DNA]</scope>
    <source>
        <strain evidence="3">cv. Dabenzi</strain>
    </source>
</reference>
<reference evidence="1" key="2">
    <citation type="submission" date="2017-06" db="EMBL/GenBank/DDBJ databases">
        <title>The pomegranate genome and the genomics of punicalagin biosynthesis.</title>
        <authorList>
            <person name="Xu C."/>
        </authorList>
    </citation>
    <scope>NUCLEOTIDE SEQUENCE [LARGE SCALE GENOMIC DNA]</scope>
    <source>
        <tissue evidence="1">Fresh leaf</tissue>
    </source>
</reference>
<gene>
    <name evidence="1" type="ORF">CDL15_Pgr027584</name>
    <name evidence="2" type="ORF">CRG98_004760</name>
</gene>
<keyword evidence="4" id="KW-1185">Reference proteome</keyword>
<proteinExistence type="predicted"/>
<sequence>MEGLIPIVYRAIKRTQTRRQYECLSSSAAQTYNIADFYPASSYGMPDTNAYTNGDLKAVGVGAGGRLSNGHRRYNSLGDFSFSQDDREFDTGVRMKKQQQQQQLVRFRSHRMFSCITGQT</sequence>
<protein>
    <submittedName>
        <fullName evidence="1">Uncharacterized protein</fullName>
    </submittedName>
</protein>
<dbReference type="Proteomes" id="UP000233551">
    <property type="component" value="Unassembled WGS sequence"/>
</dbReference>
<dbReference type="PANTHER" id="PTHR35485:SF4">
    <property type="entry name" value="EXPRESSED PROTEIN"/>
    <property type="match status" value="1"/>
</dbReference>
<comment type="caution">
    <text evidence="1">The sequence shown here is derived from an EMBL/GenBank/DDBJ whole genome shotgun (WGS) entry which is preliminary data.</text>
</comment>
<name>A0A218XIN2_PUNGR</name>
<dbReference type="PANTHER" id="PTHR35485">
    <property type="entry name" value="OS01G0888900 PROTEIN"/>
    <property type="match status" value="1"/>
</dbReference>